<dbReference type="SUPFAM" id="SSF50129">
    <property type="entry name" value="GroES-like"/>
    <property type="match status" value="1"/>
</dbReference>
<gene>
    <name evidence="8" type="ORF">CkaCkLH20_04290</name>
</gene>
<dbReference type="InterPro" id="IPR002328">
    <property type="entry name" value="ADH_Zn_CS"/>
</dbReference>
<dbReference type="GO" id="GO:0008270">
    <property type="term" value="F:zinc ion binding"/>
    <property type="evidence" value="ECO:0007669"/>
    <property type="project" value="InterPro"/>
</dbReference>
<dbReference type="CDD" id="cd08278">
    <property type="entry name" value="benzyl_alcohol_DH"/>
    <property type="match status" value="1"/>
</dbReference>
<dbReference type="Pfam" id="PF08240">
    <property type="entry name" value="ADH_N"/>
    <property type="match status" value="1"/>
</dbReference>
<accession>A0A9P6LN75</accession>
<evidence type="ECO:0000313" key="8">
    <source>
        <dbReference type="EMBL" id="KAF9878252.1"/>
    </source>
</evidence>
<evidence type="ECO:0000256" key="3">
    <source>
        <dbReference type="ARBA" id="ARBA00022833"/>
    </source>
</evidence>
<dbReference type="Pfam" id="PF00107">
    <property type="entry name" value="ADH_zinc_N"/>
    <property type="match status" value="1"/>
</dbReference>
<reference evidence="8" key="1">
    <citation type="submission" date="2020-03" db="EMBL/GenBank/DDBJ databases">
        <authorList>
            <person name="He L."/>
        </authorList>
    </citation>
    <scope>NUCLEOTIDE SEQUENCE</scope>
    <source>
        <strain evidence="8">CkLH20</strain>
    </source>
</reference>
<dbReference type="InterPro" id="IPR013154">
    <property type="entry name" value="ADH-like_N"/>
</dbReference>
<organism evidence="8 9">
    <name type="scientific">Colletotrichum karsti</name>
    <dbReference type="NCBI Taxonomy" id="1095194"/>
    <lineage>
        <taxon>Eukaryota</taxon>
        <taxon>Fungi</taxon>
        <taxon>Dikarya</taxon>
        <taxon>Ascomycota</taxon>
        <taxon>Pezizomycotina</taxon>
        <taxon>Sordariomycetes</taxon>
        <taxon>Hypocreomycetidae</taxon>
        <taxon>Glomerellales</taxon>
        <taxon>Glomerellaceae</taxon>
        <taxon>Colletotrichum</taxon>
        <taxon>Colletotrichum boninense species complex</taxon>
    </lineage>
</organism>
<evidence type="ECO:0000256" key="1">
    <source>
        <dbReference type="ARBA" id="ARBA00001947"/>
    </source>
</evidence>
<evidence type="ECO:0000259" key="7">
    <source>
        <dbReference type="SMART" id="SM00829"/>
    </source>
</evidence>
<keyword evidence="4" id="KW-0560">Oxidoreductase</keyword>
<comment type="cofactor">
    <cofactor evidence="1 6">
        <name>Zn(2+)</name>
        <dbReference type="ChEBI" id="CHEBI:29105"/>
    </cofactor>
</comment>
<sequence>MRATKAFLRAIPLGMRSVAWVTNRPKRGFNLQTIYLDEVRDDEVLVEMKYSGICHTDIMVSQGVLDMVEFPAIFGHEGAGVIRAIGEKVKDKNLSVGDSVVLSYSTCNTCPACNRGQRYFCHSHASVNHNAVRLSDRTTPARLEDGTPVRAQYFGHSSFAKHSVVHEDTIVKCNYPESLKKFAPLGCGFQTGAGSVLNVLNPPQHSSVAVFGLGTVGLAAVMALKHLGVRQVIAVDMNPRRLALALELGASRVINGSETKDVAQAVQQSVQDQLDYAIECTGSTAVMESCIDAVGNQGRVISLGVPKPGSTVSLDALSVLLQNKSYQGIIQGAANPHEVVKPVISWEDVPIEP</sequence>
<dbReference type="InterPro" id="IPR020843">
    <property type="entry name" value="ER"/>
</dbReference>
<dbReference type="GO" id="GO:0051903">
    <property type="term" value="F:S-(hydroxymethyl)glutathione dehydrogenase [NAD(P)+] activity"/>
    <property type="evidence" value="ECO:0007669"/>
    <property type="project" value="TreeGrafter"/>
</dbReference>
<dbReference type="InterPro" id="IPR036291">
    <property type="entry name" value="NAD(P)-bd_dom_sf"/>
</dbReference>
<protein>
    <recommendedName>
        <fullName evidence="7">Enoyl reductase (ER) domain-containing protein</fullName>
    </recommendedName>
</protein>
<dbReference type="PROSITE" id="PS00059">
    <property type="entry name" value="ADH_ZINC"/>
    <property type="match status" value="1"/>
</dbReference>
<name>A0A9P6LN75_9PEZI</name>
<dbReference type="GO" id="GO:0005829">
    <property type="term" value="C:cytosol"/>
    <property type="evidence" value="ECO:0007669"/>
    <property type="project" value="TreeGrafter"/>
</dbReference>
<dbReference type="Gene3D" id="3.40.50.720">
    <property type="entry name" value="NAD(P)-binding Rossmann-like Domain"/>
    <property type="match status" value="1"/>
</dbReference>
<keyword evidence="9" id="KW-1185">Reference proteome</keyword>
<dbReference type="PANTHER" id="PTHR43880">
    <property type="entry name" value="ALCOHOL DEHYDROGENASE"/>
    <property type="match status" value="1"/>
</dbReference>
<dbReference type="AlphaFoldDB" id="A0A9P6LN75"/>
<dbReference type="Proteomes" id="UP000781932">
    <property type="component" value="Unassembled WGS sequence"/>
</dbReference>
<dbReference type="PANTHER" id="PTHR43880:SF12">
    <property type="entry name" value="ALCOHOL DEHYDROGENASE CLASS-3"/>
    <property type="match status" value="1"/>
</dbReference>
<keyword evidence="3 6" id="KW-0862">Zinc</keyword>
<dbReference type="GO" id="GO:0046294">
    <property type="term" value="P:formaldehyde catabolic process"/>
    <property type="evidence" value="ECO:0007669"/>
    <property type="project" value="TreeGrafter"/>
</dbReference>
<evidence type="ECO:0000256" key="6">
    <source>
        <dbReference type="RuleBase" id="RU361277"/>
    </source>
</evidence>
<evidence type="ECO:0000256" key="4">
    <source>
        <dbReference type="ARBA" id="ARBA00023002"/>
    </source>
</evidence>
<dbReference type="InterPro" id="IPR013149">
    <property type="entry name" value="ADH-like_C"/>
</dbReference>
<reference evidence="8" key="2">
    <citation type="submission" date="2020-11" db="EMBL/GenBank/DDBJ databases">
        <title>Whole genome sequencing of Colletotrichum sp.</title>
        <authorList>
            <person name="Li H."/>
        </authorList>
    </citation>
    <scope>NUCLEOTIDE SEQUENCE</scope>
    <source>
        <strain evidence="8">CkLH20</strain>
    </source>
</reference>
<dbReference type="OrthoDB" id="1560166at2759"/>
<dbReference type="FunFam" id="3.40.50.720:FF:000003">
    <property type="entry name" value="S-(hydroxymethyl)glutathione dehydrogenase"/>
    <property type="match status" value="1"/>
</dbReference>
<keyword evidence="2 6" id="KW-0479">Metal-binding</keyword>
<feature type="domain" description="Enoyl reductase (ER)" evidence="7">
    <location>
        <begin position="28"/>
        <end position="349"/>
    </location>
</feature>
<comment type="similarity">
    <text evidence="6">Belongs to the zinc-containing alcohol dehydrogenase family.</text>
</comment>
<evidence type="ECO:0000313" key="9">
    <source>
        <dbReference type="Proteomes" id="UP000781932"/>
    </source>
</evidence>
<evidence type="ECO:0000256" key="5">
    <source>
        <dbReference type="ARBA" id="ARBA00023027"/>
    </source>
</evidence>
<dbReference type="Gene3D" id="3.90.180.10">
    <property type="entry name" value="Medium-chain alcohol dehydrogenases, catalytic domain"/>
    <property type="match status" value="1"/>
</dbReference>
<dbReference type="RefSeq" id="XP_038747713.1">
    <property type="nucleotide sequence ID" value="XM_038887009.1"/>
</dbReference>
<comment type="caution">
    <text evidence="8">The sequence shown here is derived from an EMBL/GenBank/DDBJ whole genome shotgun (WGS) entry which is preliminary data.</text>
</comment>
<dbReference type="InterPro" id="IPR011032">
    <property type="entry name" value="GroES-like_sf"/>
</dbReference>
<dbReference type="SUPFAM" id="SSF51735">
    <property type="entry name" value="NAD(P)-binding Rossmann-fold domains"/>
    <property type="match status" value="1"/>
</dbReference>
<evidence type="ECO:0000256" key="2">
    <source>
        <dbReference type="ARBA" id="ARBA00022723"/>
    </source>
</evidence>
<dbReference type="EMBL" id="JAATWM020000011">
    <property type="protein sequence ID" value="KAF9878252.1"/>
    <property type="molecule type" value="Genomic_DNA"/>
</dbReference>
<keyword evidence="5" id="KW-0520">NAD</keyword>
<proteinExistence type="inferred from homology"/>
<dbReference type="GeneID" id="62160083"/>
<dbReference type="SMART" id="SM00829">
    <property type="entry name" value="PKS_ER"/>
    <property type="match status" value="1"/>
</dbReference>